<feature type="domain" description="CBS" evidence="3">
    <location>
        <begin position="79"/>
        <end position="136"/>
    </location>
</feature>
<dbReference type="EMBL" id="JXBB01000025">
    <property type="protein sequence ID" value="OAR04052.1"/>
    <property type="molecule type" value="Genomic_DNA"/>
</dbReference>
<dbReference type="Pfam" id="PF01842">
    <property type="entry name" value="ACT"/>
    <property type="match status" value="1"/>
</dbReference>
<evidence type="ECO:0000313" key="6">
    <source>
        <dbReference type="Proteomes" id="UP000243024"/>
    </source>
</evidence>
<dbReference type="Pfam" id="PF00571">
    <property type="entry name" value="CBS"/>
    <property type="match status" value="2"/>
</dbReference>
<name>A0A132N8M4_HYDSH</name>
<dbReference type="InterPro" id="IPR045865">
    <property type="entry name" value="ACT-like_dom_sf"/>
</dbReference>
<dbReference type="SMART" id="SM00116">
    <property type="entry name" value="CBS"/>
    <property type="match status" value="2"/>
</dbReference>
<dbReference type="OrthoDB" id="9781631at2"/>
<organism evidence="5 6">
    <name type="scientific">Hydrogenibacillus schlegelii</name>
    <name type="common">Bacillus schlegelii</name>
    <dbReference type="NCBI Taxonomy" id="1484"/>
    <lineage>
        <taxon>Bacteria</taxon>
        <taxon>Bacillati</taxon>
        <taxon>Bacillota</taxon>
        <taxon>Bacilli</taxon>
        <taxon>Bacillales</taxon>
        <taxon>Bacillales Family X. Incertae Sedis</taxon>
        <taxon>Hydrogenibacillus</taxon>
    </lineage>
</organism>
<feature type="domain" description="CBS" evidence="3">
    <location>
        <begin position="7"/>
        <end position="63"/>
    </location>
</feature>
<dbReference type="PROSITE" id="PS51671">
    <property type="entry name" value="ACT"/>
    <property type="match status" value="1"/>
</dbReference>
<evidence type="ECO:0000259" key="3">
    <source>
        <dbReference type="PROSITE" id="PS51371"/>
    </source>
</evidence>
<dbReference type="PANTHER" id="PTHR43080">
    <property type="entry name" value="CBS DOMAIN-CONTAINING PROTEIN CBSX3, MITOCHONDRIAL"/>
    <property type="match status" value="1"/>
</dbReference>
<reference evidence="5 6" key="1">
    <citation type="submission" date="2015-09" db="EMBL/GenBank/DDBJ databases">
        <title>Draft genome sequence of Hydrogenibacillus schlegelii DSM 2000.</title>
        <authorList>
            <person name="Hemp J."/>
        </authorList>
    </citation>
    <scope>NUCLEOTIDE SEQUENCE [LARGE SCALE GENOMIC DNA]</scope>
    <source>
        <strain evidence="5 6">MA 48</strain>
    </source>
</reference>
<evidence type="ECO:0000313" key="5">
    <source>
        <dbReference type="EMBL" id="OAR04052.1"/>
    </source>
</evidence>
<dbReference type="InterPro" id="IPR002912">
    <property type="entry name" value="ACT_dom"/>
</dbReference>
<dbReference type="SUPFAM" id="SSF54631">
    <property type="entry name" value="CBS-domain pair"/>
    <property type="match status" value="1"/>
</dbReference>
<sequence>MLVADIMHTPVITASRTATIREALELLHRHRIRHLPIVDGEGRLFGIVTDRDLREAVPSRLAVDEALLARLAEPVETIVRREVITTHPGEFVEEAAQLMRQHKIGCLPVIADDAIVGIVTHSDLLSALITLLGVDAPSTRLEVEVPDRVGMIADLTAIFKQQGINIVSLFVYQSPEPGRRRAAIRARTMDPRRLIAAIRAAGFVVRWPKLPDDRPEGGKGPA</sequence>
<keyword evidence="1 2" id="KW-0129">CBS domain</keyword>
<dbReference type="Gene3D" id="3.10.580.10">
    <property type="entry name" value="CBS-domain"/>
    <property type="match status" value="1"/>
</dbReference>
<dbReference type="InterPro" id="IPR051257">
    <property type="entry name" value="Diverse_CBS-Domain"/>
</dbReference>
<comment type="caution">
    <text evidence="5">The sequence shown here is derived from an EMBL/GenBank/DDBJ whole genome shotgun (WGS) entry which is preliminary data.</text>
</comment>
<evidence type="ECO:0000256" key="1">
    <source>
        <dbReference type="ARBA" id="ARBA00023122"/>
    </source>
</evidence>
<evidence type="ECO:0000259" key="4">
    <source>
        <dbReference type="PROSITE" id="PS51671"/>
    </source>
</evidence>
<dbReference type="SUPFAM" id="SSF55021">
    <property type="entry name" value="ACT-like"/>
    <property type="match status" value="1"/>
</dbReference>
<evidence type="ECO:0008006" key="7">
    <source>
        <dbReference type="Google" id="ProtNLM"/>
    </source>
</evidence>
<dbReference type="Proteomes" id="UP000243024">
    <property type="component" value="Unassembled WGS sequence"/>
</dbReference>
<feature type="domain" description="ACT" evidence="4">
    <location>
        <begin position="140"/>
        <end position="213"/>
    </location>
</feature>
<protein>
    <recommendedName>
        <fullName evidence="7">CBS domain-containing protein</fullName>
    </recommendedName>
</protein>
<dbReference type="Gene3D" id="3.30.70.260">
    <property type="match status" value="1"/>
</dbReference>
<dbReference type="AlphaFoldDB" id="A0A132N8M4"/>
<evidence type="ECO:0000256" key="2">
    <source>
        <dbReference type="PROSITE-ProRule" id="PRU00703"/>
    </source>
</evidence>
<dbReference type="InterPro" id="IPR046342">
    <property type="entry name" value="CBS_dom_sf"/>
</dbReference>
<dbReference type="PANTHER" id="PTHR43080:SF2">
    <property type="entry name" value="CBS DOMAIN-CONTAINING PROTEIN"/>
    <property type="match status" value="1"/>
</dbReference>
<dbReference type="RefSeq" id="WP_066201802.1">
    <property type="nucleotide sequence ID" value="NZ_CBCSAS010000046.1"/>
</dbReference>
<dbReference type="STRING" id="1484.SA87_10620"/>
<gene>
    <name evidence="5" type="ORF">SA87_10620</name>
</gene>
<dbReference type="PROSITE" id="PS51371">
    <property type="entry name" value="CBS"/>
    <property type="match status" value="2"/>
</dbReference>
<keyword evidence="6" id="KW-1185">Reference proteome</keyword>
<dbReference type="InterPro" id="IPR000644">
    <property type="entry name" value="CBS_dom"/>
</dbReference>
<dbReference type="CDD" id="cd04584">
    <property type="entry name" value="CBS_pair_AcuB_like"/>
    <property type="match status" value="1"/>
</dbReference>
<accession>A0A132N8M4</accession>
<proteinExistence type="predicted"/>